<keyword evidence="3" id="KW-1185">Reference proteome</keyword>
<dbReference type="SUPFAM" id="SSF51695">
    <property type="entry name" value="PLC-like phosphodiesterases"/>
    <property type="match status" value="1"/>
</dbReference>
<dbReference type="AlphaFoldDB" id="A0A1Z3HL28"/>
<reference evidence="2 3" key="1">
    <citation type="journal article" date="2016" name="Biochim. Biophys. Acta">
        <title>Characterization of red-shifted phycobilisomes isolated from the chlorophyll f-containing cyanobacterium Halomicronema hongdechloris.</title>
        <authorList>
            <person name="Li Y."/>
            <person name="Lin Y."/>
            <person name="Garvey C.J."/>
            <person name="Birch D."/>
            <person name="Corkery R.W."/>
            <person name="Loughlin P.C."/>
            <person name="Scheer H."/>
            <person name="Willows R.D."/>
            <person name="Chen M."/>
        </authorList>
    </citation>
    <scope>NUCLEOTIDE SEQUENCE [LARGE SCALE GENOMIC DNA]</scope>
    <source>
        <strain evidence="2 3">C2206</strain>
    </source>
</reference>
<dbReference type="PANTHER" id="PTHR37957">
    <property type="entry name" value="BLR7070 PROTEIN"/>
    <property type="match status" value="1"/>
</dbReference>
<name>A0A1Z3HL28_9CYAN</name>
<accession>A0A1Z3HL28</accession>
<dbReference type="GO" id="GO:0008081">
    <property type="term" value="F:phosphoric diester hydrolase activity"/>
    <property type="evidence" value="ECO:0007669"/>
    <property type="project" value="InterPro"/>
</dbReference>
<dbReference type="Gene3D" id="3.20.20.190">
    <property type="entry name" value="Phosphatidylinositol (PI) phosphodiesterase"/>
    <property type="match status" value="1"/>
</dbReference>
<dbReference type="PANTHER" id="PTHR37957:SF1">
    <property type="entry name" value="PHYTASE-LIKE DOMAIN-CONTAINING PROTEIN"/>
    <property type="match status" value="1"/>
</dbReference>
<dbReference type="Pfam" id="PF13449">
    <property type="entry name" value="Phytase-like"/>
    <property type="match status" value="1"/>
</dbReference>
<feature type="domain" description="Phytase-like" evidence="1">
    <location>
        <begin position="141"/>
        <end position="286"/>
    </location>
</feature>
<protein>
    <recommendedName>
        <fullName evidence="1">Phytase-like domain-containing protein</fullName>
    </recommendedName>
</protein>
<dbReference type="RefSeq" id="WP_225889265.1">
    <property type="nucleotide sequence ID" value="NZ_CP021983.2"/>
</dbReference>
<proteinExistence type="predicted"/>
<sequence>MQLSDPNGFIPFDIQNGDTAGHNLTGSDFENPGYDSLANPEAIAEISRYADGLGPWKNNILLRESLDEPVDGNGDGVAEITSRLTGDVFPLVDFAHAAGLQVHPYTLRDEERFLTLNQDGTPQTTGEEFRQLIELGVDGFFTDFPETGRIVVEQFETAEESANLSGSRGYEGMAFSPDRQTLYPLLEGTVFGDPEGSLRLYEFDVASSEFTGLLGRYQLDEANHAIGDFTPINENEFLVIERDGRQGEAAQFKKIFKVDLSETNTDGFIEKTEVVDLLNIADPNDLNGDGDFSFSFPNVDTTVLTETTFVTV</sequence>
<dbReference type="InterPro" id="IPR027372">
    <property type="entry name" value="Phytase-like_dom"/>
</dbReference>
<dbReference type="KEGG" id="hhg:XM38_019530"/>
<evidence type="ECO:0000313" key="3">
    <source>
        <dbReference type="Proteomes" id="UP000191901"/>
    </source>
</evidence>
<evidence type="ECO:0000259" key="1">
    <source>
        <dbReference type="Pfam" id="PF13449"/>
    </source>
</evidence>
<gene>
    <name evidence="2" type="ORF">XM38_019530</name>
</gene>
<evidence type="ECO:0000313" key="2">
    <source>
        <dbReference type="EMBL" id="ASC71004.1"/>
    </source>
</evidence>
<dbReference type="EMBL" id="CP021983">
    <property type="protein sequence ID" value="ASC71004.1"/>
    <property type="molecule type" value="Genomic_DNA"/>
</dbReference>
<dbReference type="GO" id="GO:0006629">
    <property type="term" value="P:lipid metabolic process"/>
    <property type="evidence" value="ECO:0007669"/>
    <property type="project" value="InterPro"/>
</dbReference>
<dbReference type="InterPro" id="IPR017946">
    <property type="entry name" value="PLC-like_Pdiesterase_TIM-brl"/>
</dbReference>
<organism evidence="2 3">
    <name type="scientific">Halomicronema hongdechloris C2206</name>
    <dbReference type="NCBI Taxonomy" id="1641165"/>
    <lineage>
        <taxon>Bacteria</taxon>
        <taxon>Bacillati</taxon>
        <taxon>Cyanobacteriota</taxon>
        <taxon>Cyanophyceae</taxon>
        <taxon>Nodosilineales</taxon>
        <taxon>Nodosilineaceae</taxon>
        <taxon>Halomicronema</taxon>
    </lineage>
</organism>
<dbReference type="Proteomes" id="UP000191901">
    <property type="component" value="Chromosome"/>
</dbReference>